<name>A0AAV4ZWH3_9AGAM</name>
<protein>
    <submittedName>
        <fullName evidence="2">Uncharacterized protein</fullName>
    </submittedName>
</protein>
<proteinExistence type="predicted"/>
<evidence type="ECO:0000256" key="1">
    <source>
        <dbReference type="SAM" id="SignalP"/>
    </source>
</evidence>
<keyword evidence="3" id="KW-1185">Reference proteome</keyword>
<comment type="caution">
    <text evidence="2">The sequence shown here is derived from an EMBL/GenBank/DDBJ whole genome shotgun (WGS) entry which is preliminary data.</text>
</comment>
<reference evidence="2" key="1">
    <citation type="submission" date="2021-10" db="EMBL/GenBank/DDBJ databases">
        <title>De novo Genome Assembly of Clathrus columnatus (Basidiomycota, Fungi) Using Illumina and Nanopore Sequence Data.</title>
        <authorList>
            <person name="Ogiso-Tanaka E."/>
            <person name="Itagaki H."/>
            <person name="Hosoya T."/>
            <person name="Hosaka K."/>
        </authorList>
    </citation>
    <scope>NUCLEOTIDE SEQUENCE</scope>
    <source>
        <strain evidence="2">MO-923</strain>
    </source>
</reference>
<evidence type="ECO:0000313" key="2">
    <source>
        <dbReference type="EMBL" id="GJJ06211.1"/>
    </source>
</evidence>
<dbReference type="Proteomes" id="UP001050691">
    <property type="component" value="Unassembled WGS sequence"/>
</dbReference>
<sequence length="731" mass="74789">MRFLPIFAISIASALAIPLANPIAYAKGVVSRRATDVFPRVASPEPDVASAFALIETLSNELKKAGVSPTEVLAKANLPPLHRRNSVPLPANIDAVVLGFINAALGVDADVQAAVANIGIDYSTLLSNIGNNNVVFVRQLPEIVDIVALVNAIADAIVAVGANVDAVIANIDIDNSSILTDILNGDTIIARRNGVPLPANIDAVLLAFINALINAGVNVQAALANIGIDQSTLLSNIGNGNVIFVRQLPEVVDILALVNALANAAVAAGVNVNAVIANLNIDNSSILTNILNGNTIILRRNSVALPANIDAIVLALINAAVAAGANVQVALANIGIDQSTLLSNIGNNNVVFIRGLPEIVDIVALVNAVANALVAVGANVDAVIANINIDNSSILTDILNGDTIIARRNGVPLPANIDAVLLAFINALINAGVNVQAALANIGIDQSTLLSNIGNGNVIFVRQLPEVVDILALVNALANAAVAAGVNVNAVIANLNIDNSSILTNILNGNTIILRRNGVPLPANIDTILLAFINAAIAAGVNVQAALANIGIDQSTLLSNIGNGNVIFVRQLPEIVDIAAVVNAIANAAAAAGVNVDALIANINIQNSSILTDILNGNTIILRRNSVVLPANIDAIVLALINALVALGVNVQTALANINIDQSTLLSNIGNNNVIFVRQLIPEVVDLAAVLNALANAAAAVGVNINTVIANLNIDNSNILTDILNGDTITA</sequence>
<dbReference type="EMBL" id="BPWL01000001">
    <property type="protein sequence ID" value="GJJ06211.1"/>
    <property type="molecule type" value="Genomic_DNA"/>
</dbReference>
<dbReference type="AlphaFoldDB" id="A0AAV4ZWH3"/>
<gene>
    <name evidence="2" type="ORF">Clacol_000400</name>
</gene>
<feature type="signal peptide" evidence="1">
    <location>
        <begin position="1"/>
        <end position="16"/>
    </location>
</feature>
<organism evidence="2 3">
    <name type="scientific">Clathrus columnatus</name>
    <dbReference type="NCBI Taxonomy" id="1419009"/>
    <lineage>
        <taxon>Eukaryota</taxon>
        <taxon>Fungi</taxon>
        <taxon>Dikarya</taxon>
        <taxon>Basidiomycota</taxon>
        <taxon>Agaricomycotina</taxon>
        <taxon>Agaricomycetes</taxon>
        <taxon>Phallomycetidae</taxon>
        <taxon>Phallales</taxon>
        <taxon>Clathraceae</taxon>
        <taxon>Clathrus</taxon>
    </lineage>
</organism>
<accession>A0AAV4ZWH3</accession>
<evidence type="ECO:0000313" key="3">
    <source>
        <dbReference type="Proteomes" id="UP001050691"/>
    </source>
</evidence>
<keyword evidence="1" id="KW-0732">Signal</keyword>
<feature type="chain" id="PRO_5043540017" evidence="1">
    <location>
        <begin position="17"/>
        <end position="731"/>
    </location>
</feature>